<evidence type="ECO:0000313" key="3">
    <source>
        <dbReference type="Proteomes" id="UP000735302"/>
    </source>
</evidence>
<name>A0AAV3Z437_9GAST</name>
<reference evidence="2 3" key="1">
    <citation type="journal article" date="2021" name="Elife">
        <title>Chloroplast acquisition without the gene transfer in kleptoplastic sea slugs, Plakobranchus ocellatus.</title>
        <authorList>
            <person name="Maeda T."/>
            <person name="Takahashi S."/>
            <person name="Yoshida T."/>
            <person name="Shimamura S."/>
            <person name="Takaki Y."/>
            <person name="Nagai Y."/>
            <person name="Toyoda A."/>
            <person name="Suzuki Y."/>
            <person name="Arimoto A."/>
            <person name="Ishii H."/>
            <person name="Satoh N."/>
            <person name="Nishiyama T."/>
            <person name="Hasebe M."/>
            <person name="Maruyama T."/>
            <person name="Minagawa J."/>
            <person name="Obokata J."/>
            <person name="Shigenobu S."/>
        </authorList>
    </citation>
    <scope>NUCLEOTIDE SEQUENCE [LARGE SCALE GENOMIC DNA]</scope>
</reference>
<dbReference type="EMBL" id="BLXT01001936">
    <property type="protein sequence ID" value="GFN89507.1"/>
    <property type="molecule type" value="Genomic_DNA"/>
</dbReference>
<organism evidence="2 3">
    <name type="scientific">Plakobranchus ocellatus</name>
    <dbReference type="NCBI Taxonomy" id="259542"/>
    <lineage>
        <taxon>Eukaryota</taxon>
        <taxon>Metazoa</taxon>
        <taxon>Spiralia</taxon>
        <taxon>Lophotrochozoa</taxon>
        <taxon>Mollusca</taxon>
        <taxon>Gastropoda</taxon>
        <taxon>Heterobranchia</taxon>
        <taxon>Euthyneura</taxon>
        <taxon>Panpulmonata</taxon>
        <taxon>Sacoglossa</taxon>
        <taxon>Placobranchoidea</taxon>
        <taxon>Plakobranchidae</taxon>
        <taxon>Plakobranchus</taxon>
    </lineage>
</organism>
<sequence>MRSQAFRLPTGQVCVCEIVMRTRDGKVHEGIGTEGKETRLMNEMKRGGEKRGGEGRGRERWMKKNRRQEVIRRGEKRTREKQEGKERGAEKEGTSRKEEY</sequence>
<comment type="caution">
    <text evidence="2">The sequence shown here is derived from an EMBL/GenBank/DDBJ whole genome shotgun (WGS) entry which is preliminary data.</text>
</comment>
<feature type="region of interest" description="Disordered" evidence="1">
    <location>
        <begin position="29"/>
        <end position="100"/>
    </location>
</feature>
<dbReference type="Proteomes" id="UP000735302">
    <property type="component" value="Unassembled WGS sequence"/>
</dbReference>
<accession>A0AAV3Z437</accession>
<keyword evidence="3" id="KW-1185">Reference proteome</keyword>
<dbReference type="AlphaFoldDB" id="A0AAV3Z437"/>
<proteinExistence type="predicted"/>
<gene>
    <name evidence="2" type="ORF">PoB_001601300</name>
</gene>
<evidence type="ECO:0000313" key="2">
    <source>
        <dbReference type="EMBL" id="GFN89507.1"/>
    </source>
</evidence>
<evidence type="ECO:0000256" key="1">
    <source>
        <dbReference type="SAM" id="MobiDB-lite"/>
    </source>
</evidence>
<protein>
    <submittedName>
        <fullName evidence="2">Uncharacterized protein</fullName>
    </submittedName>
</protein>